<feature type="compositionally biased region" description="Polar residues" evidence="5">
    <location>
        <begin position="427"/>
        <end position="444"/>
    </location>
</feature>
<accession>A0ABP0S9Z4</accession>
<evidence type="ECO:0000313" key="9">
    <source>
        <dbReference type="Proteomes" id="UP001642464"/>
    </source>
</evidence>
<evidence type="ECO:0000256" key="2">
    <source>
        <dbReference type="ARBA" id="ARBA00022692"/>
    </source>
</evidence>
<evidence type="ECO:0000256" key="6">
    <source>
        <dbReference type="SAM" id="Phobius"/>
    </source>
</evidence>
<dbReference type="PANTHER" id="PTHR13800">
    <property type="entry name" value="TRANSIENT RECEPTOR POTENTIAL CATION CHANNEL, SUBFAMILY M, MEMBER 6"/>
    <property type="match status" value="1"/>
</dbReference>
<evidence type="ECO:0000313" key="8">
    <source>
        <dbReference type="EMBL" id="CAK9109181.1"/>
    </source>
</evidence>
<evidence type="ECO:0000256" key="4">
    <source>
        <dbReference type="ARBA" id="ARBA00023136"/>
    </source>
</evidence>
<dbReference type="EMBL" id="CAXAMM010043239">
    <property type="protein sequence ID" value="CAK9109181.1"/>
    <property type="molecule type" value="Genomic_DNA"/>
</dbReference>
<keyword evidence="2 6" id="KW-0812">Transmembrane</keyword>
<feature type="transmembrane region" description="Helical" evidence="6">
    <location>
        <begin position="2851"/>
        <end position="2872"/>
    </location>
</feature>
<feature type="compositionally biased region" description="Pro residues" evidence="5">
    <location>
        <begin position="415"/>
        <end position="424"/>
    </location>
</feature>
<gene>
    <name evidence="8" type="ORF">SCF082_LOCUS50743</name>
</gene>
<keyword evidence="3 6" id="KW-1133">Transmembrane helix</keyword>
<dbReference type="InterPro" id="IPR005821">
    <property type="entry name" value="Ion_trans_dom"/>
</dbReference>
<feature type="domain" description="Ion transport" evidence="7">
    <location>
        <begin position="2812"/>
        <end position="3014"/>
    </location>
</feature>
<dbReference type="InterPro" id="IPR050927">
    <property type="entry name" value="TRPM"/>
</dbReference>
<dbReference type="Pfam" id="PF00520">
    <property type="entry name" value="Ion_trans"/>
    <property type="match status" value="1"/>
</dbReference>
<keyword evidence="8" id="KW-0675">Receptor</keyword>
<protein>
    <submittedName>
        <fullName evidence="8">Transient receptor potential cation channel subfamily M member 3 (Long transient receptor potential channel 3) (LTrpC-3) (LTrpC3) (Melastatin-2) (MLSN2)</fullName>
    </submittedName>
</protein>
<reference evidence="8 9" key="1">
    <citation type="submission" date="2024-02" db="EMBL/GenBank/DDBJ databases">
        <authorList>
            <person name="Chen Y."/>
            <person name="Shah S."/>
            <person name="Dougan E. K."/>
            <person name="Thang M."/>
            <person name="Chan C."/>
        </authorList>
    </citation>
    <scope>NUCLEOTIDE SEQUENCE [LARGE SCALE GENOMIC DNA]</scope>
</reference>
<feature type="transmembrane region" description="Helical" evidence="6">
    <location>
        <begin position="2919"/>
        <end position="2939"/>
    </location>
</feature>
<feature type="region of interest" description="Disordered" evidence="5">
    <location>
        <begin position="1306"/>
        <end position="1341"/>
    </location>
</feature>
<sequence>MNYNSNTGGYPTFIIKILDGLVEMKERGQITLPPRMSRSTHGLDVVEAWIAVGIPPLVPLSINYAMSRTRSDDTKFLTASLKKLVGYMNEDEKKEITGDLVRRYKLSMATIKGRFGNDANGVFSNLSRYLVEPEEIGAIDDLWDDVRDFINNGRFNDTMVAYQQWRNLSGSAKESMNMREAADPSDHVYATRLESYYTIFSSIFYHTSDKLTSRNAKEKVKELIDTVNREVRNMALAIRVHNLDITLDKIHVIDALEDLIARKRGLPKYRSAAQNHMETFLGSMSVMVQYLDNCKPLVATIIPEELRFMREKVMPMINQWIPVEPTMFRVQYNAAAAESGRQDEYNRRSSAFKSYTDYIEELKKKIEDKIIPSLPFWNMQDSEGPEPPDVAHRPKWCPPLQIYGDFTRPTAKPMPRAPRPPPPSSSFEQQNFSGRPSDSSTGHGSASYKRWGRTGGSTSTGAASRDISVTTWFRMPFPMGSDKYYVFGKDYFSRDMKVYAMVSANQVPSGHTVEGPCTVNGQMTWLQYLRRLTSYLMFWHGGYQETVIDRNYHKEDAHWFAQYTNIYDSTQVSLAGGLPSPRTLYNLCYPMEAKVSDEAELELRMRETLKGFIPSVTCQPASRTIDGGSVHCEFIGAMKTSKVILMSDFEYITKSNSGKQTVFAQNLLSLGWDKVINMSCTPEYKKGVVTDPYGFIDFVRDRIDDVKRHEPTSIHVWLSLSHLVTAGEKGTYKTVIVPTDFVPRLRDVIIKLDACCQLPTFVRICADVEFHHAVGSFGKIANMIKAELSLNGMMSTTSDRFWRAISVAGGGHPYSMKSGTSLVHAVMEKYLFREKMLASCFMAPDPLTEANSLHDLNLEHVLQDKERLYQYLFGDSVRGSHAYQSTAGASGENESERRKREKVRRENKMPWMDEYWGVLQPEPIYSRTQRWYVIDDFKEGEEICCDYCLVCNPIDSDLKDDCYAECINGAANRCRGMSAEDYVQKRFHACARLLHNFGMGQTVSSPTVMISEMNPHVDLMKFLHEAMIIFNGNPGFQKEISFFGGIRLSSTKTENFFKTRRGPSIHVEKQIVGSAKYYQGSYDLGNVCYTKYLKTIFEPDVFRTMFGDDPTEERVGDMVEALLGMLEIAQLFRHLFLGWGDIEALRTGLEESIKRVTASLYDRTTYENRKRSMIRTLDPHSDEAANVALILVRMRTMPPPEFDIDHFFEIGKEPEQGAEATDQPEAEGVDMETECEQEKEEQDVDMSDPKTSILQAIDEFEKKIGQAEFCIHCMKSGHTTLNCEKIPSSSPTVTSVLSDWKKRVKGEVAPDDVPSGHPAEEPKKKKQRASPTPDRKVDSEFRRKEMLKARVVTMFDHDGFTLIESADGVEGGTHSYNGRKLAEVGPRDMRVVYEFVEKAFVHSSSLKPKACHQFYPLPTRREKGYKPIDSMTMVGKVELVPINGVTFAAQNSDYGNHKYPTPDCRVPEYSQASQALSRRLGAKLRHRIGRQFRTGGRLTPIKCDEGAWVSWEDLLGDNAVWEDGYHYGNIDIVTKKARLEKYLDQNYECFRITKRIRFQMLAVRVHPDELNDPDDPMEKEWIDELKGMGISKGRLHHSDGWCFPVAVRATSAHSSDGGGYDVTINIDHIGSRMTNDMALSMVTAFHATNLGALTSIMRRGLVPGGLGSSGRDSIHFTCFPPWAWEQGYKGKPWLGRKVALSDRPVVLYIPVWKLQEYGLLISATGSLLVEDVVPFDEVKGAWLQCDNAEPGQPEEIEWIRLLNREPDPGSYLVLESKYGNPIMTPRYQKLESLAVEVQDDTYSEDDAKISKLLGMIEESGIYPEYDSTEWQEIFEEIVYRANIDEVIKNARKTAEEVIDVEESEGEEDEEVPIILKERPDEAEGEPEYREVPQDGYGNELPQPFPFAIDELPQEAAIPIDHNFAVTQQFDLRLMKLIKSLANATFDINCFESREDVLRKFDDGQRHDTPYNRWPLVPNDPDTGFPRRLQRAEVVGMSKWTNDTYATEAWQIYEFHAHVIHPMMITAIRCGLSHKYLKEVGSTRRNMSDPKARRSETQEEIIEKLAFISNFIRRLIRKTFGASRYSYYQKPDDEGAAPYKFIDISPAIKSERKNVTKEILVACRYYGIEVSDIQAQKLKLFEEQIRRGNPRNVELIKDYIGFVGADYMRQLTNGWPDYRSRVPAVFDVTPLLGEHHTHVVLVDGGKRGQDAFGTEVDMREALERYVATAVMRGKRSRSFCRLNDQRGVAKKTTGFNPPALSMTRLPPAREAATGLTTSESCELLGLSVMIVVNGGPVSFTLMDKAIQNGCPVVVCNNSGRAADFIASLKLGVLTDYEEAWKKHMTAPPDVKSGLKGVRCGVEALERIVRSSCVSVYTTNDRLEDVILEALRGQQVAQDHEGQELHSSLERLLELAVQWNCEKHYVTIARRLVATCGFPKAARFILQHFCNDWSEKEVETAPLMRWLVATFIDSLKRLDLNELSPGSIRWNKAEMQLQTFEVSSLAHLWLCLDYPAHGALAAASVCRHAAELYQLQGSGWSVAAARFAMPRFHRRDVAAAMYSGRWNAMDVVDYRAMAIRLLEGTWTGKRMAGLDRVDPLEYVFRRSWRWGNHHLISLAHHLECKEFVSQHFYNSAVDLLWVTPTPFAVFAFDKDDQRRQANKAPTGAPASWGGSQGQSMFMKFDQILAGILEDEPGDGVRPCEFFDILPCRSWLCYYANFTVPMSADSVTHGDADSVASLFEDQCDGIFLRLFQQLFNPSSSRHQLSLRDLSSIPRPSSGSIAVKALTHGGSRVTFVLLYSHFVLFSTGYEAWLLSLVLFVWGISLSLIEALQLQAKGSIGQYMNIWNGLDVLLIFTLLIGLILWWCLVPWALSEQTVNSVHALNLLPCYVRLLQIFELSEYFGTLLFTVFGMAQDTTQFLVLLGIISLGFSCSLTPILYPTHQARWSQGRRAISSEGDELSGVTWGFWAIFGDVNLEGTEENLPWSLKICVSFLQYLLSLASNVLLVNLLIAMLPLGMTPMSGRLSRSEMFTSCRVMCDFDLRPEALHHLVANKDSSKREWAFNRVDAVLEFASPEAHILPPPLDILVSLASEGCNRI</sequence>
<feature type="region of interest" description="Disordered" evidence="5">
    <location>
        <begin position="407"/>
        <end position="463"/>
    </location>
</feature>
<feature type="compositionally biased region" description="Basic and acidic residues" evidence="5">
    <location>
        <begin position="894"/>
        <end position="904"/>
    </location>
</feature>
<feature type="transmembrane region" description="Helical" evidence="6">
    <location>
        <begin position="2993"/>
        <end position="3017"/>
    </location>
</feature>
<name>A0ABP0S9Z4_9DINO</name>
<keyword evidence="4 6" id="KW-0472">Membrane</keyword>
<proteinExistence type="predicted"/>
<feature type="transmembrane region" description="Helical" evidence="6">
    <location>
        <begin position="2811"/>
        <end position="2831"/>
    </location>
</feature>
<feature type="compositionally biased region" description="Acidic residues" evidence="5">
    <location>
        <begin position="1222"/>
        <end position="1246"/>
    </location>
</feature>
<comment type="caution">
    <text evidence="8">The sequence shown here is derived from an EMBL/GenBank/DDBJ whole genome shotgun (WGS) entry which is preliminary data.</text>
</comment>
<evidence type="ECO:0000259" key="7">
    <source>
        <dbReference type="Pfam" id="PF00520"/>
    </source>
</evidence>
<evidence type="ECO:0000256" key="3">
    <source>
        <dbReference type="ARBA" id="ARBA00022989"/>
    </source>
</evidence>
<organism evidence="8 9">
    <name type="scientific">Durusdinium trenchii</name>
    <dbReference type="NCBI Taxonomy" id="1381693"/>
    <lineage>
        <taxon>Eukaryota</taxon>
        <taxon>Sar</taxon>
        <taxon>Alveolata</taxon>
        <taxon>Dinophyceae</taxon>
        <taxon>Suessiales</taxon>
        <taxon>Symbiodiniaceae</taxon>
        <taxon>Durusdinium</taxon>
    </lineage>
</organism>
<feature type="region of interest" description="Disordered" evidence="5">
    <location>
        <begin position="883"/>
        <end position="904"/>
    </location>
</feature>
<feature type="region of interest" description="Disordered" evidence="5">
    <location>
        <begin position="1215"/>
        <end position="1247"/>
    </location>
</feature>
<keyword evidence="9" id="KW-1185">Reference proteome</keyword>
<dbReference type="Proteomes" id="UP001642464">
    <property type="component" value="Unassembled WGS sequence"/>
</dbReference>
<comment type="subcellular location">
    <subcellularLocation>
        <location evidence="1">Membrane</location>
        <topology evidence="1">Multi-pass membrane protein</topology>
    </subcellularLocation>
</comment>
<evidence type="ECO:0000256" key="1">
    <source>
        <dbReference type="ARBA" id="ARBA00004141"/>
    </source>
</evidence>
<evidence type="ECO:0000256" key="5">
    <source>
        <dbReference type="SAM" id="MobiDB-lite"/>
    </source>
</evidence>
<dbReference type="PANTHER" id="PTHR13800:SF12">
    <property type="entry name" value="TRANSIENT RECEPTOR POTENTIAL CATION CHANNEL SUBFAMILY M MEMBER-LIKE 2"/>
    <property type="match status" value="1"/>
</dbReference>